<dbReference type="Proteomes" id="UP000541347">
    <property type="component" value="Unassembled WGS sequence"/>
</dbReference>
<dbReference type="Gene3D" id="3.40.10.10">
    <property type="entry name" value="DNA Methylphosphotriester Repair Domain"/>
    <property type="match status" value="1"/>
</dbReference>
<accession>A0ABW9ZJC4</accession>
<dbReference type="RefSeq" id="WP_161676915.1">
    <property type="nucleotide sequence ID" value="NZ_JAABLP010000003.1"/>
</dbReference>
<dbReference type="EMBL" id="JAABLP010000003">
    <property type="protein sequence ID" value="NBN64992.1"/>
    <property type="molecule type" value="Genomic_DNA"/>
</dbReference>
<comment type="caution">
    <text evidence="1">The sequence shown here is derived from an EMBL/GenBank/DDBJ whole genome shotgun (WGS) entry which is preliminary data.</text>
</comment>
<dbReference type="InterPro" id="IPR035451">
    <property type="entry name" value="Ada-like_dom_sf"/>
</dbReference>
<reference evidence="1 2" key="1">
    <citation type="submission" date="2020-01" db="EMBL/GenBank/DDBJ databases">
        <authorList>
            <person name="Peng S.Y."/>
            <person name="Li J."/>
            <person name="Wang M."/>
            <person name="Wang L."/>
            <person name="Wang C.Q."/>
            <person name="Wang J.R."/>
        </authorList>
    </citation>
    <scope>NUCLEOTIDE SEQUENCE [LARGE SCALE GENOMIC DNA]</scope>
    <source>
        <strain evidence="1 2">XCT-34</strain>
    </source>
</reference>
<evidence type="ECO:0000313" key="2">
    <source>
        <dbReference type="Proteomes" id="UP000541347"/>
    </source>
</evidence>
<keyword evidence="2" id="KW-1185">Reference proteome</keyword>
<evidence type="ECO:0000313" key="1">
    <source>
        <dbReference type="EMBL" id="NBN64992.1"/>
    </source>
</evidence>
<sequence length="159" mass="18146">MMAEARKRRLEFRAVRSGPAAAFYHLKDCVFLAAAGGADNLVSLKSMEDAEDKAGLRLCPHCERRLSAMASDGRLNSGHYDYSYWDRYYRSRQDKRFFGIRGLQRYHTDPECPTLKLLLKGLVRPAAEEMISFATAEEAFDAGYEPCTCVPEKDRYDPF</sequence>
<gene>
    <name evidence="1" type="ORF">GWI71_14970</name>
</gene>
<protein>
    <submittedName>
        <fullName evidence="1">Uncharacterized protein</fullName>
    </submittedName>
</protein>
<proteinExistence type="predicted"/>
<name>A0ABW9ZJC4_9HYPH</name>
<organism evidence="1 2">
    <name type="scientific">Pannonibacter tanglangensis</name>
    <dbReference type="NCBI Taxonomy" id="2750084"/>
    <lineage>
        <taxon>Bacteria</taxon>
        <taxon>Pseudomonadati</taxon>
        <taxon>Pseudomonadota</taxon>
        <taxon>Alphaproteobacteria</taxon>
        <taxon>Hyphomicrobiales</taxon>
        <taxon>Stappiaceae</taxon>
        <taxon>Pannonibacter</taxon>
    </lineage>
</organism>
<dbReference type="SUPFAM" id="SSF57884">
    <property type="entry name" value="Ada DNA repair protein, N-terminal domain (N-Ada 10)"/>
    <property type="match status" value="1"/>
</dbReference>